<evidence type="ECO:0000313" key="2">
    <source>
        <dbReference type="Proteomes" id="UP000302244"/>
    </source>
</evidence>
<dbReference type="Proteomes" id="UP000302244">
    <property type="component" value="Segment"/>
</dbReference>
<reference evidence="1 2" key="1">
    <citation type="submission" date="2019-04" db="EMBL/GenBank/DDBJ databases">
        <title>Bacillus phage vB_BtS_B83 previously designated as a plasmid may represent new Siphoviridae genus.</title>
        <authorList>
            <person name="Piligrimova E."/>
            <person name="Kazantseva O."/>
            <person name="Zagorodny V."/>
            <person name="Shadrin A."/>
        </authorList>
    </citation>
    <scope>NUCLEOTIDE SEQUENCE [LARGE SCALE GENOMIC DNA]</scope>
</reference>
<organism evidence="1 2">
    <name type="scientific">Bacillus phage vB_BtS_B83</name>
    <dbReference type="NCBI Taxonomy" id="2565501"/>
    <lineage>
        <taxon>Viruses</taxon>
        <taxon>Duplodnaviria</taxon>
        <taxon>Heunggongvirae</taxon>
        <taxon>Uroviricota</taxon>
        <taxon>Caudoviricetes</taxon>
        <taxon>Skryabinvirinae</taxon>
        <taxon>Pushchinovirus</taxon>
        <taxon>Pushchinovirus B83</taxon>
    </lineage>
</organism>
<proteinExistence type="predicted"/>
<gene>
    <name evidence="1" type="ORF">B83_gp08</name>
</gene>
<protein>
    <submittedName>
        <fullName evidence="1">Uncharacterized protein</fullName>
    </submittedName>
</protein>
<accession>A0A4P8MXP7</accession>
<sequence length="62" mass="7814">MRELLRIWIVQVRWANKYYRNGLPLYFLHKFGIIKDPSLWLSVYTFKEDIRFWWKVRKGIPK</sequence>
<name>A0A4P8MXP7_9CAUD</name>
<evidence type="ECO:0000313" key="1">
    <source>
        <dbReference type="EMBL" id="QCQ57788.1"/>
    </source>
</evidence>
<keyword evidence="2" id="KW-1185">Reference proteome</keyword>
<dbReference type="EMBL" id="MK759918">
    <property type="protein sequence ID" value="QCQ57788.1"/>
    <property type="molecule type" value="Genomic_DNA"/>
</dbReference>